<dbReference type="PANTHER" id="PTHR12835:SF5">
    <property type="entry name" value="BIOTIN--PROTEIN LIGASE"/>
    <property type="match status" value="1"/>
</dbReference>
<dbReference type="InterPro" id="IPR003142">
    <property type="entry name" value="BPL_C"/>
</dbReference>
<keyword evidence="1 6" id="KW-0436">Ligase</keyword>
<dbReference type="Pfam" id="PF03099">
    <property type="entry name" value="BPL_LplA_LipB"/>
    <property type="match status" value="1"/>
</dbReference>
<evidence type="ECO:0000259" key="7">
    <source>
        <dbReference type="PROSITE" id="PS51733"/>
    </source>
</evidence>
<dbReference type="PROSITE" id="PS51733">
    <property type="entry name" value="BPL_LPL_CATALYTIC"/>
    <property type="match status" value="1"/>
</dbReference>
<evidence type="ECO:0000256" key="2">
    <source>
        <dbReference type="ARBA" id="ARBA00022741"/>
    </source>
</evidence>
<dbReference type="InterPro" id="IPR036388">
    <property type="entry name" value="WH-like_DNA-bd_sf"/>
</dbReference>
<keyword evidence="6" id="KW-0804">Transcription</keyword>
<dbReference type="InterPro" id="IPR036390">
    <property type="entry name" value="WH_DNA-bd_sf"/>
</dbReference>
<gene>
    <name evidence="6" type="primary">birA</name>
    <name evidence="8" type="ORF">DEM34_11275</name>
</gene>
<evidence type="ECO:0000256" key="3">
    <source>
        <dbReference type="ARBA" id="ARBA00022840"/>
    </source>
</evidence>
<dbReference type="GO" id="GO:0005737">
    <property type="term" value="C:cytoplasm"/>
    <property type="evidence" value="ECO:0007669"/>
    <property type="project" value="TreeGrafter"/>
</dbReference>
<dbReference type="SUPFAM" id="SSF46785">
    <property type="entry name" value="Winged helix' DNA-binding domain"/>
    <property type="match status" value="1"/>
</dbReference>
<dbReference type="Gene3D" id="1.10.10.10">
    <property type="entry name" value="Winged helix-like DNA-binding domain superfamily/Winged helix DNA-binding domain"/>
    <property type="match status" value="1"/>
</dbReference>
<comment type="catalytic activity">
    <reaction evidence="5 6">
        <text>biotin + L-lysyl-[protein] + ATP = N(6)-biotinyl-L-lysyl-[protein] + AMP + diphosphate + H(+)</text>
        <dbReference type="Rhea" id="RHEA:11756"/>
        <dbReference type="Rhea" id="RHEA-COMP:9752"/>
        <dbReference type="Rhea" id="RHEA-COMP:10505"/>
        <dbReference type="ChEBI" id="CHEBI:15378"/>
        <dbReference type="ChEBI" id="CHEBI:29969"/>
        <dbReference type="ChEBI" id="CHEBI:30616"/>
        <dbReference type="ChEBI" id="CHEBI:33019"/>
        <dbReference type="ChEBI" id="CHEBI:57586"/>
        <dbReference type="ChEBI" id="CHEBI:83144"/>
        <dbReference type="ChEBI" id="CHEBI:456215"/>
        <dbReference type="EC" id="6.3.4.15"/>
    </reaction>
</comment>
<keyword evidence="6" id="KW-0805">Transcription regulation</keyword>
<dbReference type="HAMAP" id="MF_00978">
    <property type="entry name" value="Bifunct_BirA"/>
    <property type="match status" value="1"/>
</dbReference>
<dbReference type="GO" id="GO:0004077">
    <property type="term" value="F:biotin--[biotin carboxyl-carrier protein] ligase activity"/>
    <property type="evidence" value="ECO:0007669"/>
    <property type="project" value="UniProtKB-UniRule"/>
</dbReference>
<dbReference type="EC" id="6.3.4.15" evidence="6"/>
<dbReference type="Gene3D" id="2.30.30.100">
    <property type="match status" value="1"/>
</dbReference>
<feature type="DNA-binding region" description="H-T-H motif" evidence="6">
    <location>
        <begin position="26"/>
        <end position="45"/>
    </location>
</feature>
<evidence type="ECO:0000256" key="6">
    <source>
        <dbReference type="HAMAP-Rule" id="MF_00978"/>
    </source>
</evidence>
<dbReference type="EMBL" id="QFFI01000016">
    <property type="protein sequence ID" value="PWG62721.1"/>
    <property type="molecule type" value="Genomic_DNA"/>
</dbReference>
<dbReference type="GO" id="GO:0006355">
    <property type="term" value="P:regulation of DNA-templated transcription"/>
    <property type="evidence" value="ECO:0007669"/>
    <property type="project" value="UniProtKB-UniRule"/>
</dbReference>
<dbReference type="InterPro" id="IPR045864">
    <property type="entry name" value="aa-tRNA-synth_II/BPL/LPL"/>
</dbReference>
<evidence type="ECO:0000256" key="5">
    <source>
        <dbReference type="ARBA" id="ARBA00047846"/>
    </source>
</evidence>
<comment type="similarity">
    <text evidence="6">Belongs to the biotin--protein ligase family.</text>
</comment>
<dbReference type="SUPFAM" id="SSF55681">
    <property type="entry name" value="Class II aaRS and biotin synthetases"/>
    <property type="match status" value="1"/>
</dbReference>
<dbReference type="InterPro" id="IPR008988">
    <property type="entry name" value="Transcriptional_repressor_C"/>
</dbReference>
<evidence type="ECO:0000313" key="8">
    <source>
        <dbReference type="EMBL" id="PWG62721.1"/>
    </source>
</evidence>
<dbReference type="InterPro" id="IPR004408">
    <property type="entry name" value="Biotin_CoA_COase_ligase"/>
</dbReference>
<organism evidence="8 9">
    <name type="scientific">Sediminicurvatus halobius</name>
    <dbReference type="NCBI Taxonomy" id="2182432"/>
    <lineage>
        <taxon>Bacteria</taxon>
        <taxon>Pseudomonadati</taxon>
        <taxon>Pseudomonadota</taxon>
        <taxon>Gammaproteobacteria</taxon>
        <taxon>Chromatiales</taxon>
        <taxon>Ectothiorhodospiraceae</taxon>
        <taxon>Sediminicurvatus</taxon>
    </lineage>
</organism>
<dbReference type="NCBIfam" id="TIGR00121">
    <property type="entry name" value="birA_ligase"/>
    <property type="match status" value="1"/>
</dbReference>
<feature type="binding site" evidence="6">
    <location>
        <position position="188"/>
    </location>
    <ligand>
        <name>biotin</name>
        <dbReference type="ChEBI" id="CHEBI:57586"/>
    </ligand>
</feature>
<dbReference type="InterPro" id="IPR013196">
    <property type="entry name" value="HTH_11"/>
</dbReference>
<dbReference type="RefSeq" id="WP_109678920.1">
    <property type="nucleotide sequence ID" value="NZ_CP086615.1"/>
</dbReference>
<dbReference type="InterPro" id="IPR011991">
    <property type="entry name" value="ArsR-like_HTH"/>
</dbReference>
<keyword evidence="3 6" id="KW-0067">ATP-binding</keyword>
<feature type="domain" description="BPL/LPL catalytic" evidence="7">
    <location>
        <begin position="70"/>
        <end position="260"/>
    </location>
</feature>
<evidence type="ECO:0000313" key="9">
    <source>
        <dbReference type="Proteomes" id="UP000245474"/>
    </source>
</evidence>
<name>A0A2U2N0F1_9GAMM</name>
<dbReference type="SUPFAM" id="SSF50037">
    <property type="entry name" value="C-terminal domain of transcriptional repressors"/>
    <property type="match status" value="1"/>
</dbReference>
<keyword evidence="9" id="KW-1185">Reference proteome</keyword>
<keyword evidence="4 6" id="KW-0092">Biotin</keyword>
<keyword evidence="6" id="KW-0238">DNA-binding</keyword>
<feature type="binding site" evidence="6">
    <location>
        <begin position="122"/>
        <end position="124"/>
    </location>
    <ligand>
        <name>biotin</name>
        <dbReference type="ChEBI" id="CHEBI:57586"/>
    </ligand>
</feature>
<evidence type="ECO:0000256" key="1">
    <source>
        <dbReference type="ARBA" id="ARBA00022598"/>
    </source>
</evidence>
<dbReference type="GO" id="GO:0003677">
    <property type="term" value="F:DNA binding"/>
    <property type="evidence" value="ECO:0007669"/>
    <property type="project" value="UniProtKB-UniRule"/>
</dbReference>
<keyword evidence="6" id="KW-0678">Repressor</keyword>
<dbReference type="Proteomes" id="UP000245474">
    <property type="component" value="Unassembled WGS sequence"/>
</dbReference>
<dbReference type="AlphaFoldDB" id="A0A2U2N0F1"/>
<keyword evidence="2 6" id="KW-0547">Nucleotide-binding</keyword>
<feature type="binding site" evidence="6">
    <location>
        <begin position="97"/>
        <end position="99"/>
    </location>
    <ligand>
        <name>biotin</name>
        <dbReference type="ChEBI" id="CHEBI:57586"/>
    </ligand>
</feature>
<dbReference type="InterPro" id="IPR004143">
    <property type="entry name" value="BPL_LPL_catalytic"/>
</dbReference>
<comment type="function">
    <text evidence="6">Acts both as a biotin--[acetyl-CoA-carboxylase] ligase and a biotin-operon repressor. In the presence of ATP, BirA activates biotin to form the BirA-biotinyl-5'-adenylate (BirA-bio-5'-AMP or holoBirA) complex. HoloBirA can either transfer the biotinyl moiety to the biotin carboxyl carrier protein (BCCP) subunit of acetyl-CoA carboxylase, or bind to the biotin operator site and inhibit transcription of the operon.</text>
</comment>
<dbReference type="Pfam" id="PF02237">
    <property type="entry name" value="BPL_C"/>
    <property type="match status" value="1"/>
</dbReference>
<feature type="binding site" evidence="6">
    <location>
        <position position="118"/>
    </location>
    <ligand>
        <name>biotin</name>
        <dbReference type="ChEBI" id="CHEBI:57586"/>
    </ligand>
</feature>
<comment type="caution">
    <text evidence="8">The sequence shown here is derived from an EMBL/GenBank/DDBJ whole genome shotgun (WGS) entry which is preliminary data.</text>
</comment>
<dbReference type="PANTHER" id="PTHR12835">
    <property type="entry name" value="BIOTIN PROTEIN LIGASE"/>
    <property type="match status" value="1"/>
</dbReference>
<dbReference type="InterPro" id="IPR030855">
    <property type="entry name" value="Bifunct_BirA"/>
</dbReference>
<dbReference type="GO" id="GO:0005524">
    <property type="term" value="F:ATP binding"/>
    <property type="evidence" value="ECO:0007669"/>
    <property type="project" value="UniProtKB-UniRule"/>
</dbReference>
<dbReference type="CDD" id="cd00090">
    <property type="entry name" value="HTH_ARSR"/>
    <property type="match status" value="1"/>
</dbReference>
<dbReference type="OrthoDB" id="9807064at2"/>
<dbReference type="Gene3D" id="3.30.930.10">
    <property type="entry name" value="Bira Bifunctional Protein, Domain 2"/>
    <property type="match status" value="1"/>
</dbReference>
<dbReference type="Pfam" id="PF08279">
    <property type="entry name" value="HTH_11"/>
    <property type="match status" value="1"/>
</dbReference>
<sequence length="325" mass="34317">MAEASPGPGTRDRLLRLLADGAPRSGERLAEDLGISRAAVWKQVHQLQAAGYPVSAEVGQGYRWDRPWPLHEADALRAGLGESWAGIPLTVLPEVDSTNRWLRARGSGGPEMVIAERQTGGRGRLDRGWASPPGGIYLSVAWSFEALESGPAGLGLLVSLHLAETLRALGATRVGVKWPNDVMHEGAKLAGILCELSGDPMGRCTVVVGTGINWRADLVGPLEPGREAAGVADILPAPPPRPGLAGQLAAAVLEACQAYPDGFAPALRERWPALDTLAGRRITLQLANRIVTGEVQGVDETGALILRTAQGLERHLSGDTRVLPS</sequence>
<dbReference type="CDD" id="cd16442">
    <property type="entry name" value="BPL"/>
    <property type="match status" value="1"/>
</dbReference>
<proteinExistence type="inferred from homology"/>
<evidence type="ECO:0000256" key="4">
    <source>
        <dbReference type="ARBA" id="ARBA00023267"/>
    </source>
</evidence>
<reference evidence="8 9" key="1">
    <citation type="submission" date="2018-05" db="EMBL/GenBank/DDBJ databases">
        <title>Spiribacter halobius sp. nov., a moderately halophilic bacterium isolated from marine solar saltern.</title>
        <authorList>
            <person name="Zheng W.-S."/>
            <person name="Lu D.-C."/>
            <person name="Du Z.-J."/>
        </authorList>
    </citation>
    <scope>NUCLEOTIDE SEQUENCE [LARGE SCALE GENOMIC DNA]</scope>
    <source>
        <strain evidence="8 9">E85</strain>
    </source>
</reference>
<accession>A0A2U2N0F1</accession>
<protein>
    <recommendedName>
        <fullName evidence="6">Bifunctional ligase/repressor BirA</fullName>
    </recommendedName>
    <alternativeName>
        <fullName evidence="6">Biotin operon repressor</fullName>
    </alternativeName>
    <alternativeName>
        <fullName evidence="6">Biotin--[acetyl-CoA-carboxylase] ligase</fullName>
        <ecNumber evidence="6">6.3.4.15</ecNumber>
    </alternativeName>
    <alternativeName>
        <fullName evidence="6">Biotin--protein ligase</fullName>
    </alternativeName>
    <alternativeName>
        <fullName evidence="6">Biotin-[acetyl-CoA carboxylase] synthetase</fullName>
    </alternativeName>
</protein>